<dbReference type="EMBL" id="MSJM01000001">
    <property type="protein sequence ID" value="OLF48899.1"/>
    <property type="molecule type" value="Genomic_DNA"/>
</dbReference>
<protein>
    <recommendedName>
        <fullName evidence="2">DUF4825 domain-containing protein</fullName>
    </recommendedName>
</protein>
<reference evidence="4" key="1">
    <citation type="submission" date="2016-12" db="EMBL/GenBank/DDBJ databases">
        <authorList>
            <person name="Gulvik C.A."/>
        </authorList>
    </citation>
    <scope>NUCLEOTIDE SEQUENCE [LARGE SCALE GENOMIC DNA]</scope>
    <source>
        <strain evidence="4">NED12-00049-6B</strain>
    </source>
</reference>
<accession>A0A1Q8EAS5</accession>
<keyword evidence="1" id="KW-0732">Signal</keyword>
<gene>
    <name evidence="3" type="ORF">BU202_01035</name>
</gene>
<dbReference type="AlphaFoldDB" id="A0A1Q8EAS5"/>
<keyword evidence="4" id="KW-1185">Reference proteome</keyword>
<proteinExistence type="predicted"/>
<dbReference type="RefSeq" id="WP_075103942.1">
    <property type="nucleotide sequence ID" value="NZ_MSJM01000001.1"/>
</dbReference>
<dbReference type="Pfam" id="PF16107">
    <property type="entry name" value="DUF4825"/>
    <property type="match status" value="1"/>
</dbReference>
<evidence type="ECO:0000313" key="4">
    <source>
        <dbReference type="Proteomes" id="UP000186890"/>
    </source>
</evidence>
<sequence>MRKYLKSFLSTALILSIIFLVACSNQITKDEDVRTKYIGDNSKVSQIASSLPYPEDIKYVSIEIQSKTEPYELKVFVKNDNKSSTDLKKCANQAFERIENMGIISFYDKDDNKLIESFERDKQ</sequence>
<organism evidence="3 4">
    <name type="scientific">Streptococcus cuniculi</name>
    <dbReference type="NCBI Taxonomy" id="1432788"/>
    <lineage>
        <taxon>Bacteria</taxon>
        <taxon>Bacillati</taxon>
        <taxon>Bacillota</taxon>
        <taxon>Bacilli</taxon>
        <taxon>Lactobacillales</taxon>
        <taxon>Streptococcaceae</taxon>
        <taxon>Streptococcus</taxon>
    </lineage>
</organism>
<evidence type="ECO:0000313" key="3">
    <source>
        <dbReference type="EMBL" id="OLF48899.1"/>
    </source>
</evidence>
<dbReference type="Proteomes" id="UP000186890">
    <property type="component" value="Unassembled WGS sequence"/>
</dbReference>
<dbReference type="InterPro" id="IPR032250">
    <property type="entry name" value="DUF4825"/>
</dbReference>
<dbReference type="OrthoDB" id="2352542at2"/>
<name>A0A1Q8EAS5_9STRE</name>
<dbReference type="PROSITE" id="PS51257">
    <property type="entry name" value="PROKAR_LIPOPROTEIN"/>
    <property type="match status" value="1"/>
</dbReference>
<feature type="signal peptide" evidence="1">
    <location>
        <begin position="1"/>
        <end position="22"/>
    </location>
</feature>
<feature type="chain" id="PRO_5039537327" description="DUF4825 domain-containing protein" evidence="1">
    <location>
        <begin position="23"/>
        <end position="123"/>
    </location>
</feature>
<comment type="caution">
    <text evidence="3">The sequence shown here is derived from an EMBL/GenBank/DDBJ whole genome shotgun (WGS) entry which is preliminary data.</text>
</comment>
<evidence type="ECO:0000256" key="1">
    <source>
        <dbReference type="SAM" id="SignalP"/>
    </source>
</evidence>
<evidence type="ECO:0000259" key="2">
    <source>
        <dbReference type="Pfam" id="PF16107"/>
    </source>
</evidence>
<feature type="domain" description="DUF4825" evidence="2">
    <location>
        <begin position="34"/>
        <end position="113"/>
    </location>
</feature>